<dbReference type="InterPro" id="IPR011990">
    <property type="entry name" value="TPR-like_helical_dom_sf"/>
</dbReference>
<dbReference type="Gene3D" id="3.90.176.10">
    <property type="entry name" value="Toxin ADP-ribosyltransferase, Chain A, domain 1"/>
    <property type="match status" value="1"/>
</dbReference>
<comment type="similarity">
    <text evidence="1 9">Belongs to the Arg-specific ADP-ribosyltransferase family.</text>
</comment>
<dbReference type="GO" id="GO:0016779">
    <property type="term" value="F:nucleotidyltransferase activity"/>
    <property type="evidence" value="ECO:0007669"/>
    <property type="project" value="UniProtKB-KW"/>
</dbReference>
<evidence type="ECO:0000313" key="11">
    <source>
        <dbReference type="Proteomes" id="UP000663866"/>
    </source>
</evidence>
<evidence type="ECO:0000256" key="8">
    <source>
        <dbReference type="PROSITE-ProRule" id="PRU00339"/>
    </source>
</evidence>
<proteinExistence type="inferred from homology"/>
<keyword evidence="9" id="KW-0521">NADP</keyword>
<comment type="caution">
    <text evidence="10">The sequence shown here is derived from an EMBL/GenBank/DDBJ whole genome shotgun (WGS) entry which is preliminary data.</text>
</comment>
<dbReference type="SUPFAM" id="SSF56399">
    <property type="entry name" value="ADP-ribosylation"/>
    <property type="match status" value="1"/>
</dbReference>
<accession>A0A819YMT2</accession>
<dbReference type="Gene3D" id="1.25.40.10">
    <property type="entry name" value="Tetratricopeptide repeat domain"/>
    <property type="match status" value="2"/>
</dbReference>
<sequence>MNWERVTTKDTLIDELKRGVKKIDKDKILRSCDDFPKPLYRLLQNKGSYVPIAVASVERSARTSSRPKRGRLQNYLVIWADGNIDEAQDDCKKTLANLRNVIHEVNICTTPSQCIDLLNKMDNEKAFVISSGAIGQHLVSDIHDMPQLDVIYIYCGNKARHEQWAKDWPKIEGVYTSIKPICESLKKVAYRCDHDFVPMSFIPKRTIEESTSSQQSQDEMSPSYMYSTLFKEIILEIDEDDTKSIKNLLFYCRHHDVPESELINFQKEYSHKTPVEWYSCNMFLFGMINRALWSLDMEAMTKTGFFIRNLHRQLEQLNKQQACSFEQKFMVYRGQGFTKQEFECLTKVNGGLLAFNNFLSTSKEKNVATGFVEDRLGKDKQLIGVLFNMAIDLKKISIKDTPFALITEYSAFPEEQEILFSMHTVFRVGEIKQSKQNNRLWEVELTLSDDKDPQLAGLTKTLKEEIQGTTGWQRMGRLMLKMSDLDQAEELYNELLKNASTNDDIEHIYHQIGELKVHQGRYRDAVKSFEKCREIRQKTHPNDNSSLALSCIYNNIGLAYNSLADHSQALEYYNKSHKIKEESVPDNDPQMATSCGNIGAVYIDLGDYSKALECFEKTLQIQVQTLPKNHPDIACTYGWPAAVYEHTHCYSQALSCHEKALAIFQKSLPSTHPNIDSCKSKISYLKQKM</sequence>
<dbReference type="InterPro" id="IPR000768">
    <property type="entry name" value="ART"/>
</dbReference>
<dbReference type="Pfam" id="PF13424">
    <property type="entry name" value="TPR_12"/>
    <property type="match status" value="2"/>
</dbReference>
<dbReference type="EMBL" id="CAJOBG010005664">
    <property type="protein sequence ID" value="CAF4161105.1"/>
    <property type="molecule type" value="Genomic_DNA"/>
</dbReference>
<dbReference type="PROSITE" id="PS51996">
    <property type="entry name" value="TR_MART"/>
    <property type="match status" value="1"/>
</dbReference>
<dbReference type="EC" id="2.4.2.31" evidence="9"/>
<dbReference type="SMART" id="SM00028">
    <property type="entry name" value="TPR"/>
    <property type="match status" value="5"/>
</dbReference>
<keyword evidence="4" id="KW-0548">Nucleotidyltransferase</keyword>
<dbReference type="PANTHER" id="PTHR45641:SF1">
    <property type="entry name" value="AAA+ ATPASE DOMAIN-CONTAINING PROTEIN"/>
    <property type="match status" value="1"/>
</dbReference>
<organism evidence="10 11">
    <name type="scientific">Rotaria magnacalcarata</name>
    <dbReference type="NCBI Taxonomy" id="392030"/>
    <lineage>
        <taxon>Eukaryota</taxon>
        <taxon>Metazoa</taxon>
        <taxon>Spiralia</taxon>
        <taxon>Gnathifera</taxon>
        <taxon>Rotifera</taxon>
        <taxon>Eurotatoria</taxon>
        <taxon>Bdelloidea</taxon>
        <taxon>Philodinida</taxon>
        <taxon>Philodinidae</taxon>
        <taxon>Rotaria</taxon>
    </lineage>
</organism>
<evidence type="ECO:0000256" key="5">
    <source>
        <dbReference type="ARBA" id="ARBA00022737"/>
    </source>
</evidence>
<keyword evidence="3 9" id="KW-0808">Transferase</keyword>
<evidence type="ECO:0000256" key="9">
    <source>
        <dbReference type="RuleBase" id="RU361228"/>
    </source>
</evidence>
<dbReference type="PROSITE" id="PS50005">
    <property type="entry name" value="TPR"/>
    <property type="match status" value="4"/>
</dbReference>
<reference evidence="10" key="1">
    <citation type="submission" date="2021-02" db="EMBL/GenBank/DDBJ databases">
        <authorList>
            <person name="Nowell W R."/>
        </authorList>
    </citation>
    <scope>NUCLEOTIDE SEQUENCE</scope>
</reference>
<keyword evidence="2 9" id="KW-0328">Glycosyltransferase</keyword>
<gene>
    <name evidence="10" type="ORF">OVN521_LOCUS24142</name>
</gene>
<dbReference type="GO" id="GO:0106274">
    <property type="term" value="F:NAD+-protein-arginine ADP-ribosyltransferase activity"/>
    <property type="evidence" value="ECO:0007669"/>
    <property type="project" value="UniProtKB-EC"/>
</dbReference>
<evidence type="ECO:0000256" key="2">
    <source>
        <dbReference type="ARBA" id="ARBA00022676"/>
    </source>
</evidence>
<evidence type="ECO:0000256" key="7">
    <source>
        <dbReference type="ARBA" id="ARBA00047597"/>
    </source>
</evidence>
<evidence type="ECO:0000256" key="3">
    <source>
        <dbReference type="ARBA" id="ARBA00022679"/>
    </source>
</evidence>
<feature type="repeat" description="TPR" evidence="8">
    <location>
        <begin position="506"/>
        <end position="539"/>
    </location>
</feature>
<dbReference type="InterPro" id="IPR019734">
    <property type="entry name" value="TPR_rpt"/>
</dbReference>
<evidence type="ECO:0000256" key="4">
    <source>
        <dbReference type="ARBA" id="ARBA00022695"/>
    </source>
</evidence>
<feature type="repeat" description="TPR" evidence="8">
    <location>
        <begin position="592"/>
        <end position="625"/>
    </location>
</feature>
<comment type="catalytic activity">
    <reaction evidence="7 9">
        <text>L-arginyl-[protein] + NAD(+) = N(omega)-(ADP-D-ribosyl)-L-arginyl-[protein] + nicotinamide + H(+)</text>
        <dbReference type="Rhea" id="RHEA:19149"/>
        <dbReference type="Rhea" id="RHEA-COMP:10532"/>
        <dbReference type="Rhea" id="RHEA-COMP:15087"/>
        <dbReference type="ChEBI" id="CHEBI:15378"/>
        <dbReference type="ChEBI" id="CHEBI:17154"/>
        <dbReference type="ChEBI" id="CHEBI:29965"/>
        <dbReference type="ChEBI" id="CHEBI:57540"/>
        <dbReference type="ChEBI" id="CHEBI:142554"/>
        <dbReference type="EC" id="2.4.2.31"/>
    </reaction>
</comment>
<name>A0A819YMT2_9BILA</name>
<keyword evidence="5" id="KW-0677">Repeat</keyword>
<keyword evidence="6 8" id="KW-0802">TPR repeat</keyword>
<keyword evidence="11" id="KW-1185">Reference proteome</keyword>
<protein>
    <recommendedName>
        <fullName evidence="9">NAD(P)(+)--arginine ADP-ribosyltransferase</fullName>
        <ecNumber evidence="9">2.4.2.31</ecNumber>
    </recommendedName>
    <alternativeName>
        <fullName evidence="9">Mono(ADP-ribosyl)transferase</fullName>
    </alternativeName>
</protein>
<dbReference type="Proteomes" id="UP000663866">
    <property type="component" value="Unassembled WGS sequence"/>
</dbReference>
<dbReference type="PANTHER" id="PTHR45641">
    <property type="entry name" value="TETRATRICOPEPTIDE REPEAT PROTEIN (AFU_ORTHOLOGUE AFUA_6G03870)"/>
    <property type="match status" value="1"/>
</dbReference>
<evidence type="ECO:0000256" key="1">
    <source>
        <dbReference type="ARBA" id="ARBA00009558"/>
    </source>
</evidence>
<dbReference type="Pfam" id="PF01129">
    <property type="entry name" value="ART"/>
    <property type="match status" value="1"/>
</dbReference>
<keyword evidence="9" id="KW-0520">NAD</keyword>
<feature type="repeat" description="TPR" evidence="8">
    <location>
        <begin position="469"/>
        <end position="502"/>
    </location>
</feature>
<evidence type="ECO:0000256" key="6">
    <source>
        <dbReference type="ARBA" id="ARBA00022803"/>
    </source>
</evidence>
<dbReference type="SUPFAM" id="SSF48452">
    <property type="entry name" value="TPR-like"/>
    <property type="match status" value="1"/>
</dbReference>
<dbReference type="AlphaFoldDB" id="A0A819YMT2"/>
<evidence type="ECO:0000313" key="10">
    <source>
        <dbReference type="EMBL" id="CAF4161105.1"/>
    </source>
</evidence>
<feature type="repeat" description="TPR" evidence="8">
    <location>
        <begin position="550"/>
        <end position="583"/>
    </location>
</feature>